<dbReference type="Proteomes" id="UP000019375">
    <property type="component" value="Unassembled WGS sequence"/>
</dbReference>
<organism evidence="3 4">
    <name type="scientific">Zygosaccharomyces bailii (strain CLIB 213 / ATCC 58445 / CBS 680 / BCRC 21525 / NBRC 1098 / NCYC 1416 / NRRL Y-2227)</name>
    <dbReference type="NCBI Taxonomy" id="1333698"/>
    <lineage>
        <taxon>Eukaryota</taxon>
        <taxon>Fungi</taxon>
        <taxon>Dikarya</taxon>
        <taxon>Ascomycota</taxon>
        <taxon>Saccharomycotina</taxon>
        <taxon>Saccharomycetes</taxon>
        <taxon>Saccharomycetales</taxon>
        <taxon>Saccharomycetaceae</taxon>
        <taxon>Zygosaccharomyces</taxon>
    </lineage>
</organism>
<evidence type="ECO:0000256" key="1">
    <source>
        <dbReference type="SAM" id="MobiDB-lite"/>
    </source>
</evidence>
<evidence type="ECO:0000259" key="2">
    <source>
        <dbReference type="PROSITE" id="PS50006"/>
    </source>
</evidence>
<dbReference type="EMBL" id="HG316461">
    <property type="protein sequence ID" value="CDF90714.1"/>
    <property type="molecule type" value="Genomic_DNA"/>
</dbReference>
<dbReference type="AlphaFoldDB" id="A0A8J2X9V0"/>
<feature type="compositionally biased region" description="Polar residues" evidence="1">
    <location>
        <begin position="365"/>
        <end position="382"/>
    </location>
</feature>
<feature type="compositionally biased region" description="Polar residues" evidence="1">
    <location>
        <begin position="487"/>
        <end position="496"/>
    </location>
</feature>
<feature type="region of interest" description="Disordered" evidence="1">
    <location>
        <begin position="308"/>
        <end position="329"/>
    </location>
</feature>
<feature type="region of interest" description="Disordered" evidence="1">
    <location>
        <begin position="364"/>
        <end position="383"/>
    </location>
</feature>
<dbReference type="Gene3D" id="2.60.200.20">
    <property type="match status" value="1"/>
</dbReference>
<dbReference type="OrthoDB" id="3981072at2759"/>
<reference evidence="4" key="1">
    <citation type="journal article" date="2013" name="Genome Announc.">
        <title>Genome sequence of the food spoilage yeast Zygosaccharomyces bailii CLIB 213(T).</title>
        <authorList>
            <person name="Galeote V."/>
            <person name="Bigey F."/>
            <person name="Devillers H."/>
            <person name="Neuveglise C."/>
            <person name="Dequin S."/>
        </authorList>
    </citation>
    <scope>NUCLEOTIDE SEQUENCE [LARGE SCALE GENOMIC DNA]</scope>
    <source>
        <strain evidence="4">CLIB 213 / ATCC 58445 / CBS 680 / CCRC 21525 / NBRC 1098 / NCYC 1416 / NRRL Y-2227</strain>
    </source>
</reference>
<dbReference type="SUPFAM" id="SSF49879">
    <property type="entry name" value="SMAD/FHA domain"/>
    <property type="match status" value="1"/>
</dbReference>
<feature type="domain" description="FHA" evidence="2">
    <location>
        <begin position="28"/>
        <end position="74"/>
    </location>
</feature>
<proteinExistence type="predicted"/>
<keyword evidence="4" id="KW-1185">Reference proteome</keyword>
<evidence type="ECO:0000313" key="4">
    <source>
        <dbReference type="Proteomes" id="UP000019375"/>
    </source>
</evidence>
<name>A0A8J2X9V0_ZYGB2</name>
<gene>
    <name evidence="3" type="ORF">BN860_01244g</name>
</gene>
<dbReference type="InterPro" id="IPR008984">
    <property type="entry name" value="SMAD_FHA_dom_sf"/>
</dbReference>
<feature type="region of interest" description="Disordered" evidence="1">
    <location>
        <begin position="479"/>
        <end position="508"/>
    </location>
</feature>
<dbReference type="InterPro" id="IPR000253">
    <property type="entry name" value="FHA_dom"/>
</dbReference>
<accession>A0A8J2X9V0</accession>
<sequence length="736" mass="82593">MWTLKYQYDLEDGSVHRVSCCLRRSETYSIGRSSKNLLNVKNDKSISRQHVSLSWQGNEHQLVLVNQGKMTMSGGKYMKIGESVNFNASQGVINVELGTKPLTVELQWVECFWDIPPSCSKFVHSLEELGVEVLLAVADERSNLMVLDSTLDHDEDRCLYGLIKNVPLMNQKLLTEFCAAVSGSETDFETLWSKMMVNHDLRALPEHALGKGELIFEGLEFFLLCPTVATVNKYIERAIQAAGGKISTADNMQELQNIVQSRQSTNNIVVLDTSLIKEDLTVLGHKTYSVKDVIEAVLHGDISKLMNGVSQSRDSSKRPVEPITTQTIKEPNIEKPSTKRRRLNRPKVKPLDSLSFFAGGETLREQPTSVEATASLTSQNLPKDTLAKEEIDISKEVNSNSSTDEVASKLLGSLESVPSKLAEAEALPNKVLSKQSTETHSEDALIPTSVPVESNKLIKTSRNRALVQENKSLVVPAIGSRSKAQTKRTPTLSMYKSNEPRKGSSSQDDMIQVIQDAKNREVTRLRSTIVEVNEEELTDQAIQKLGNLALVDQNESLLRQKNGEPTSDCHESHPEWNHRKNFKSFVKIWPQYRRQEDQTAREGSSDTIRNRAFLLTRQYVPMRKYTPGSDRQLHEDLYDFPDHNTEIHESRGQRFDGEEQFSFSRATRENGGDNSNNLFVVDEDDESQNGVIPEAPVPMSSATTSGSVGTRHRPVAANQEEDSDDEPTFTFKRKKR</sequence>
<feature type="region of interest" description="Disordered" evidence="1">
    <location>
        <begin position="686"/>
        <end position="736"/>
    </location>
</feature>
<dbReference type="PROSITE" id="PS50006">
    <property type="entry name" value="FHA_DOMAIN"/>
    <property type="match status" value="1"/>
</dbReference>
<evidence type="ECO:0000313" key="3">
    <source>
        <dbReference type="EMBL" id="CDF90714.1"/>
    </source>
</evidence>
<protein>
    <submittedName>
        <fullName evidence="3">ZYBA0S08-01244g1_1</fullName>
    </submittedName>
</protein>